<keyword evidence="6" id="KW-0573">Peptidoglycan synthesis</keyword>
<proteinExistence type="predicted"/>
<keyword evidence="5" id="KW-0133">Cell shape</keyword>
<dbReference type="InterPro" id="IPR050061">
    <property type="entry name" value="MurCDEF_pg_biosynth"/>
</dbReference>
<evidence type="ECO:0000256" key="3">
    <source>
        <dbReference type="ARBA" id="ARBA00022741"/>
    </source>
</evidence>
<evidence type="ECO:0000259" key="11">
    <source>
        <dbReference type="Pfam" id="PF08245"/>
    </source>
</evidence>
<feature type="domain" description="Mur ligase C-terminal" evidence="10">
    <location>
        <begin position="279"/>
        <end position="406"/>
    </location>
</feature>
<evidence type="ECO:0000256" key="8">
    <source>
        <dbReference type="ARBA" id="ARBA00023316"/>
    </source>
</evidence>
<evidence type="ECO:0000256" key="1">
    <source>
        <dbReference type="ARBA" id="ARBA00022598"/>
    </source>
</evidence>
<dbReference type="InterPro" id="IPR004101">
    <property type="entry name" value="Mur_ligase_C"/>
</dbReference>
<sequence>MKIHFIGIGGIGVSGLANLYLEKGYFVSGSDKEASEITEPLKKKGAKVFIGHKQNNLAPDVNLVVYSEAVPESNPELKKARKLGIKTLSGAEAMARFARDYFLIAVSGMHGKTTTASMAAKLLTDAGLDPTYIIGTKNGYRLGKSKYLIIEADDYKAKLLNYHPDILLLTNIEEEHMDYFKDLSHVLRVFKQYAGQVKQLIIANQKDANIKKAMALAKCKKILYSKVDFKLVVPGDHNQENAAAVIELSKTLKIDLKKAENSLKSYQGTWRRLEEKKINISGHKIVVINDYAHHPTEIKASCQALKEKYPKENILLLFQPHQYQRTYYLFDNFVETFKTLSPVIKQVIITDIYTVKGRESASLKKKVSAQKLVKAISKENISYLPEKDLLGFLKKSAPKFQVVIIMTAGSIYKLANNLKE</sequence>
<evidence type="ECO:0000259" key="9">
    <source>
        <dbReference type="Pfam" id="PF01225"/>
    </source>
</evidence>
<dbReference type="PANTHER" id="PTHR43445">
    <property type="entry name" value="UDP-N-ACETYLMURAMATE--L-ALANINE LIGASE-RELATED"/>
    <property type="match status" value="1"/>
</dbReference>
<dbReference type="Pfam" id="PF08245">
    <property type="entry name" value="Mur_ligase_M"/>
    <property type="match status" value="1"/>
</dbReference>
<evidence type="ECO:0000313" key="13">
    <source>
        <dbReference type="Proteomes" id="UP000230132"/>
    </source>
</evidence>
<dbReference type="GO" id="GO:0008360">
    <property type="term" value="P:regulation of cell shape"/>
    <property type="evidence" value="ECO:0007669"/>
    <property type="project" value="UniProtKB-KW"/>
</dbReference>
<evidence type="ECO:0000256" key="4">
    <source>
        <dbReference type="ARBA" id="ARBA00022840"/>
    </source>
</evidence>
<dbReference type="InterPro" id="IPR036565">
    <property type="entry name" value="Mur-like_cat_sf"/>
</dbReference>
<dbReference type="GO" id="GO:0009252">
    <property type="term" value="P:peptidoglycan biosynthetic process"/>
    <property type="evidence" value="ECO:0007669"/>
    <property type="project" value="UniProtKB-KW"/>
</dbReference>
<dbReference type="AlphaFoldDB" id="A0A2H0UUI3"/>
<protein>
    <recommendedName>
        <fullName evidence="14">UDP-N-acetylmuramate--L-alanine ligase</fullName>
    </recommendedName>
</protein>
<evidence type="ECO:0000313" key="12">
    <source>
        <dbReference type="EMBL" id="PIR90524.1"/>
    </source>
</evidence>
<comment type="caution">
    <text evidence="12">The sequence shown here is derived from an EMBL/GenBank/DDBJ whole genome shotgun (WGS) entry which is preliminary data.</text>
</comment>
<organism evidence="12 13">
    <name type="scientific">bacterium (Candidatus Gribaldobacteria) CG10_big_fil_rev_8_21_14_0_10_37_21</name>
    <dbReference type="NCBI Taxonomy" id="2014275"/>
    <lineage>
        <taxon>Bacteria</taxon>
        <taxon>Candidatus Gribaldobacteria</taxon>
    </lineage>
</organism>
<evidence type="ECO:0000256" key="6">
    <source>
        <dbReference type="ARBA" id="ARBA00022984"/>
    </source>
</evidence>
<dbReference type="Gene3D" id="3.40.1190.10">
    <property type="entry name" value="Mur-like, catalytic domain"/>
    <property type="match status" value="1"/>
</dbReference>
<dbReference type="EMBL" id="PFAX01000017">
    <property type="protein sequence ID" value="PIR90524.1"/>
    <property type="molecule type" value="Genomic_DNA"/>
</dbReference>
<keyword evidence="4" id="KW-0067">ATP-binding</keyword>
<dbReference type="Gene3D" id="3.40.50.720">
    <property type="entry name" value="NAD(P)-binding Rossmann-like Domain"/>
    <property type="match status" value="1"/>
</dbReference>
<keyword evidence="3" id="KW-0547">Nucleotide-binding</keyword>
<dbReference type="InterPro" id="IPR013221">
    <property type="entry name" value="Mur_ligase_cen"/>
</dbReference>
<evidence type="ECO:0008006" key="14">
    <source>
        <dbReference type="Google" id="ProtNLM"/>
    </source>
</evidence>
<name>A0A2H0UUI3_9BACT</name>
<dbReference type="InterPro" id="IPR036615">
    <property type="entry name" value="Mur_ligase_C_dom_sf"/>
</dbReference>
<dbReference type="Pfam" id="PF02875">
    <property type="entry name" value="Mur_ligase_C"/>
    <property type="match status" value="1"/>
</dbReference>
<dbReference type="Pfam" id="PF01225">
    <property type="entry name" value="Mur_ligase"/>
    <property type="match status" value="1"/>
</dbReference>
<accession>A0A2H0UUI3</accession>
<evidence type="ECO:0000256" key="7">
    <source>
        <dbReference type="ARBA" id="ARBA00023306"/>
    </source>
</evidence>
<reference evidence="13" key="1">
    <citation type="submission" date="2017-09" db="EMBL/GenBank/DDBJ databases">
        <title>Depth-based differentiation of microbial function through sediment-hosted aquifers and enrichment of novel symbionts in the deep terrestrial subsurface.</title>
        <authorList>
            <person name="Probst A.J."/>
            <person name="Ladd B."/>
            <person name="Jarett J.K."/>
            <person name="Geller-Mcgrath D.E."/>
            <person name="Sieber C.M.K."/>
            <person name="Emerson J.B."/>
            <person name="Anantharaman K."/>
            <person name="Thomas B.C."/>
            <person name="Malmstrom R."/>
            <person name="Stieglmeier M."/>
            <person name="Klingl A."/>
            <person name="Woyke T."/>
            <person name="Ryan C.M."/>
            <person name="Banfield J.F."/>
        </authorList>
    </citation>
    <scope>NUCLEOTIDE SEQUENCE [LARGE SCALE GENOMIC DNA]</scope>
</reference>
<dbReference type="SUPFAM" id="SSF53623">
    <property type="entry name" value="MurD-like peptide ligases, catalytic domain"/>
    <property type="match status" value="1"/>
</dbReference>
<evidence type="ECO:0000256" key="2">
    <source>
        <dbReference type="ARBA" id="ARBA00022618"/>
    </source>
</evidence>
<feature type="domain" description="Mur ligase central" evidence="11">
    <location>
        <begin position="106"/>
        <end position="227"/>
    </location>
</feature>
<dbReference type="Gene3D" id="3.90.190.20">
    <property type="entry name" value="Mur ligase, C-terminal domain"/>
    <property type="match status" value="1"/>
</dbReference>
<dbReference type="GO" id="GO:0016881">
    <property type="term" value="F:acid-amino acid ligase activity"/>
    <property type="evidence" value="ECO:0007669"/>
    <property type="project" value="InterPro"/>
</dbReference>
<gene>
    <name evidence="12" type="ORF">COU05_01585</name>
</gene>
<evidence type="ECO:0000256" key="5">
    <source>
        <dbReference type="ARBA" id="ARBA00022960"/>
    </source>
</evidence>
<dbReference type="Proteomes" id="UP000230132">
    <property type="component" value="Unassembled WGS sequence"/>
</dbReference>
<keyword evidence="2" id="KW-0132">Cell division</keyword>
<dbReference type="SUPFAM" id="SSF51984">
    <property type="entry name" value="MurCD N-terminal domain"/>
    <property type="match status" value="1"/>
</dbReference>
<dbReference type="GO" id="GO:0051301">
    <property type="term" value="P:cell division"/>
    <property type="evidence" value="ECO:0007669"/>
    <property type="project" value="UniProtKB-KW"/>
</dbReference>
<dbReference type="SUPFAM" id="SSF53244">
    <property type="entry name" value="MurD-like peptide ligases, peptide-binding domain"/>
    <property type="match status" value="1"/>
</dbReference>
<dbReference type="PANTHER" id="PTHR43445:SF3">
    <property type="entry name" value="UDP-N-ACETYLMURAMATE--L-ALANINE LIGASE"/>
    <property type="match status" value="1"/>
</dbReference>
<dbReference type="GO" id="GO:0071555">
    <property type="term" value="P:cell wall organization"/>
    <property type="evidence" value="ECO:0007669"/>
    <property type="project" value="UniProtKB-KW"/>
</dbReference>
<dbReference type="GO" id="GO:0005524">
    <property type="term" value="F:ATP binding"/>
    <property type="evidence" value="ECO:0007669"/>
    <property type="project" value="UniProtKB-KW"/>
</dbReference>
<keyword evidence="1" id="KW-0436">Ligase</keyword>
<keyword evidence="7" id="KW-0131">Cell cycle</keyword>
<dbReference type="InterPro" id="IPR000713">
    <property type="entry name" value="Mur_ligase_N"/>
</dbReference>
<feature type="domain" description="Mur ligase N-terminal catalytic" evidence="9">
    <location>
        <begin position="2"/>
        <end position="101"/>
    </location>
</feature>
<evidence type="ECO:0000259" key="10">
    <source>
        <dbReference type="Pfam" id="PF02875"/>
    </source>
</evidence>
<keyword evidence="8" id="KW-0961">Cell wall biogenesis/degradation</keyword>